<keyword evidence="8" id="KW-1185">Reference proteome</keyword>
<feature type="transmembrane region" description="Helical" evidence="5">
    <location>
        <begin position="21"/>
        <end position="41"/>
    </location>
</feature>
<evidence type="ECO:0000256" key="4">
    <source>
        <dbReference type="ARBA" id="ARBA00023136"/>
    </source>
</evidence>
<evidence type="ECO:0000256" key="5">
    <source>
        <dbReference type="SAM" id="Phobius"/>
    </source>
</evidence>
<keyword evidence="3 5" id="KW-1133">Transmembrane helix</keyword>
<dbReference type="RefSeq" id="WP_092478907.1">
    <property type="nucleotide sequence ID" value="NZ_FOHN01000034.1"/>
</dbReference>
<evidence type="ECO:0000313" key="8">
    <source>
        <dbReference type="Proteomes" id="UP000199800"/>
    </source>
</evidence>
<evidence type="ECO:0000313" key="7">
    <source>
        <dbReference type="EMBL" id="SET59732.1"/>
    </source>
</evidence>
<organism evidence="7 8">
    <name type="scientific">[Clostridium] polysaccharolyticum</name>
    <dbReference type="NCBI Taxonomy" id="29364"/>
    <lineage>
        <taxon>Bacteria</taxon>
        <taxon>Bacillati</taxon>
        <taxon>Bacillota</taxon>
        <taxon>Clostridia</taxon>
        <taxon>Lachnospirales</taxon>
        <taxon>Lachnospiraceae</taxon>
    </lineage>
</organism>
<evidence type="ECO:0000256" key="3">
    <source>
        <dbReference type="ARBA" id="ARBA00022989"/>
    </source>
</evidence>
<dbReference type="EMBL" id="FOHN01000034">
    <property type="protein sequence ID" value="SET59732.1"/>
    <property type="molecule type" value="Genomic_DNA"/>
</dbReference>
<feature type="transmembrane region" description="Helical" evidence="5">
    <location>
        <begin position="274"/>
        <end position="298"/>
    </location>
</feature>
<feature type="transmembrane region" description="Helical" evidence="5">
    <location>
        <begin position="179"/>
        <end position="201"/>
    </location>
</feature>
<proteinExistence type="predicted"/>
<reference evidence="7 8" key="1">
    <citation type="submission" date="2016-10" db="EMBL/GenBank/DDBJ databases">
        <authorList>
            <person name="de Groot N.N."/>
        </authorList>
    </citation>
    <scope>NUCLEOTIDE SEQUENCE [LARGE SCALE GENOMIC DNA]</scope>
    <source>
        <strain evidence="7 8">DSM 1801</strain>
    </source>
</reference>
<sequence>MKSKVMTVVKKEFSRFFGDPRMVFSTLILPALMIYVLYSFMGDGLMNQFTVAEDYVSKVYIVNMPDSLKPAFDEMSLDIQKEKDLDKMKEDVQGKEADLLAVFPKDFDAQVAAYDNLTSSSCAPEVQLYYNSADTESSNMYTAVEEVLVQYEGSICNKFDINSGEQKYDLATDKDSTGMFFSTILPMLLLVFIFSGCMAIAPESIAGEKERGTIAKLLVSPTKRSDIALGKIISLSVLGLLCGTSSFIGTLLSMPKLMQGEASMSASVYEVKDYLVLLCVIFSTVLIIVGILSIVSAFAKTVKEATTYISPIMVVIILVGITSMFGNGTPKAHYFFLIPVYNSVQCMSGIFGFTYSMANVGITIGANLVVTAVLCFILSKMFNSEKVMFS</sequence>
<keyword evidence="2 5" id="KW-0812">Transmembrane</keyword>
<name>A0A1I0FQ72_9FIRM</name>
<evidence type="ECO:0000256" key="2">
    <source>
        <dbReference type="ARBA" id="ARBA00022692"/>
    </source>
</evidence>
<feature type="transmembrane region" description="Helical" evidence="5">
    <location>
        <begin position="305"/>
        <end position="326"/>
    </location>
</feature>
<evidence type="ECO:0000259" key="6">
    <source>
        <dbReference type="Pfam" id="PF12698"/>
    </source>
</evidence>
<dbReference type="PANTHER" id="PTHR43471">
    <property type="entry name" value="ABC TRANSPORTER PERMEASE"/>
    <property type="match status" value="1"/>
</dbReference>
<dbReference type="STRING" id="29364.SAMN04487772_13415"/>
<dbReference type="Proteomes" id="UP000199800">
    <property type="component" value="Unassembled WGS sequence"/>
</dbReference>
<gene>
    <name evidence="7" type="ORF">SAMN04487772_13415</name>
</gene>
<dbReference type="AlphaFoldDB" id="A0A1I0FQ72"/>
<feature type="transmembrane region" description="Helical" evidence="5">
    <location>
        <begin position="232"/>
        <end position="254"/>
    </location>
</feature>
<keyword evidence="4 5" id="KW-0472">Membrane</keyword>
<dbReference type="InterPro" id="IPR013525">
    <property type="entry name" value="ABC2_TM"/>
</dbReference>
<dbReference type="PANTHER" id="PTHR43471:SF3">
    <property type="entry name" value="ABC TRANSPORTER PERMEASE PROTEIN NATB"/>
    <property type="match status" value="1"/>
</dbReference>
<evidence type="ECO:0000256" key="1">
    <source>
        <dbReference type="ARBA" id="ARBA00004141"/>
    </source>
</evidence>
<dbReference type="GO" id="GO:0016020">
    <property type="term" value="C:membrane"/>
    <property type="evidence" value="ECO:0007669"/>
    <property type="project" value="UniProtKB-SubCell"/>
</dbReference>
<dbReference type="Pfam" id="PF12698">
    <property type="entry name" value="ABC2_membrane_3"/>
    <property type="match status" value="1"/>
</dbReference>
<feature type="domain" description="ABC-2 type transporter transmembrane" evidence="6">
    <location>
        <begin position="21"/>
        <end position="378"/>
    </location>
</feature>
<protein>
    <submittedName>
        <fullName evidence="7">Sodium transport system permease protein</fullName>
    </submittedName>
</protein>
<dbReference type="OrthoDB" id="5486437at2"/>
<accession>A0A1I0FQ72</accession>
<feature type="transmembrane region" description="Helical" evidence="5">
    <location>
        <begin position="360"/>
        <end position="382"/>
    </location>
</feature>
<dbReference type="GO" id="GO:0140359">
    <property type="term" value="F:ABC-type transporter activity"/>
    <property type="evidence" value="ECO:0007669"/>
    <property type="project" value="InterPro"/>
</dbReference>
<comment type="subcellular location">
    <subcellularLocation>
        <location evidence="1">Membrane</location>
        <topology evidence="1">Multi-pass membrane protein</topology>
    </subcellularLocation>
</comment>